<proteinExistence type="predicted"/>
<dbReference type="AlphaFoldDB" id="A0AAD9LPY7"/>
<name>A0AAD9LPY7_9STRA</name>
<dbReference type="EMBL" id="JASMQC010000006">
    <property type="protein sequence ID" value="KAK1944166.1"/>
    <property type="molecule type" value="Genomic_DNA"/>
</dbReference>
<organism evidence="1 2">
    <name type="scientific">Phytophthora citrophthora</name>
    <dbReference type="NCBI Taxonomy" id="4793"/>
    <lineage>
        <taxon>Eukaryota</taxon>
        <taxon>Sar</taxon>
        <taxon>Stramenopiles</taxon>
        <taxon>Oomycota</taxon>
        <taxon>Peronosporomycetes</taxon>
        <taxon>Peronosporales</taxon>
        <taxon>Peronosporaceae</taxon>
        <taxon>Phytophthora</taxon>
    </lineage>
</organism>
<gene>
    <name evidence="1" type="ORF">P3T76_004078</name>
</gene>
<reference evidence="1" key="1">
    <citation type="submission" date="2023-08" db="EMBL/GenBank/DDBJ databases">
        <title>Reference Genome Resource for the Citrus Pathogen Phytophthora citrophthora.</title>
        <authorList>
            <person name="Moller H."/>
            <person name="Coetzee B."/>
            <person name="Rose L.J."/>
            <person name="Van Niekerk J.M."/>
        </authorList>
    </citation>
    <scope>NUCLEOTIDE SEQUENCE</scope>
    <source>
        <strain evidence="1">STE-U-9442</strain>
    </source>
</reference>
<evidence type="ECO:0000313" key="1">
    <source>
        <dbReference type="EMBL" id="KAK1944166.1"/>
    </source>
</evidence>
<dbReference type="Proteomes" id="UP001259832">
    <property type="component" value="Unassembled WGS sequence"/>
</dbReference>
<sequence>MLSWPRGIVLESDDGDTNELQQSFYYSEYTGRISRGASQTIVINSLSAPAMQYLDSVVQQSAIDGGGDHVYFYALE</sequence>
<protein>
    <submittedName>
        <fullName evidence="1">Uncharacterized protein</fullName>
    </submittedName>
</protein>
<accession>A0AAD9LPY7</accession>
<keyword evidence="2" id="KW-1185">Reference proteome</keyword>
<comment type="caution">
    <text evidence="1">The sequence shown here is derived from an EMBL/GenBank/DDBJ whole genome shotgun (WGS) entry which is preliminary data.</text>
</comment>
<evidence type="ECO:0000313" key="2">
    <source>
        <dbReference type="Proteomes" id="UP001259832"/>
    </source>
</evidence>